<evidence type="ECO:0000313" key="1">
    <source>
        <dbReference type="EMBL" id="KRY33566.1"/>
    </source>
</evidence>
<dbReference type="Gene3D" id="3.40.50.1000">
    <property type="entry name" value="HAD superfamily/HAD-like"/>
    <property type="match status" value="1"/>
</dbReference>
<reference evidence="1 2" key="1">
    <citation type="submission" date="2015-01" db="EMBL/GenBank/DDBJ databases">
        <title>Evolution of Trichinella species and genotypes.</title>
        <authorList>
            <person name="Korhonen P.K."/>
            <person name="Edoardo P."/>
            <person name="Giuseppe L.R."/>
            <person name="Gasser R.B."/>
        </authorList>
    </citation>
    <scope>NUCLEOTIDE SEQUENCE [LARGE SCALE GENOMIC DNA]</scope>
    <source>
        <strain evidence="1">ISS3</strain>
    </source>
</reference>
<name>A0A0V1B9A6_TRISP</name>
<dbReference type="GO" id="GO:0016791">
    <property type="term" value="F:phosphatase activity"/>
    <property type="evidence" value="ECO:0007669"/>
    <property type="project" value="InterPro"/>
</dbReference>
<protein>
    <submittedName>
        <fullName evidence="1">CTD small phosphatase-like protein 2-A</fullName>
    </submittedName>
</protein>
<dbReference type="CDD" id="cd07521">
    <property type="entry name" value="HAD_FCP1-like"/>
    <property type="match status" value="1"/>
</dbReference>
<dbReference type="PANTHER" id="PTHR12210">
    <property type="entry name" value="DULLARD PROTEIN PHOSPHATASE"/>
    <property type="match status" value="1"/>
</dbReference>
<sequence>MHWNQMNHSEKKASELKKDDSSFHSSWFTPLPTIPEKSKKLYTAVLDLDQTLVHSRSKRKGDPRYKIVNIPQATRRFYTAVRPCCAEFLESISEFYEVILFTAGTPRYAAAVIDQLVDPEHKYFSNFYYRPDCAPVDHEFVKDLSILGRDLSKTVIMDDNMMSFCCHIDNGILVEPWTGDEEDRELKTMIRFFHEIVDSNVEDVRPFLRERFQLYKVLED</sequence>
<dbReference type="InterPro" id="IPR023214">
    <property type="entry name" value="HAD_sf"/>
</dbReference>
<dbReference type="eggNOG" id="KOG1605">
    <property type="taxonomic scope" value="Eukaryota"/>
</dbReference>
<dbReference type="NCBIfam" id="TIGR02251">
    <property type="entry name" value="HIF-SF_euk"/>
    <property type="match status" value="1"/>
</dbReference>
<dbReference type="EMBL" id="JYDH01000080">
    <property type="protein sequence ID" value="KRY33566.1"/>
    <property type="molecule type" value="Genomic_DNA"/>
</dbReference>
<keyword evidence="2" id="KW-1185">Reference proteome</keyword>
<gene>
    <name evidence="1" type="primary">ctdspl2a</name>
    <name evidence="1" type="ORF">T01_12394</name>
</gene>
<organism evidence="1 2">
    <name type="scientific">Trichinella spiralis</name>
    <name type="common">Trichina worm</name>
    <dbReference type="NCBI Taxonomy" id="6334"/>
    <lineage>
        <taxon>Eukaryota</taxon>
        <taxon>Metazoa</taxon>
        <taxon>Ecdysozoa</taxon>
        <taxon>Nematoda</taxon>
        <taxon>Enoplea</taxon>
        <taxon>Dorylaimia</taxon>
        <taxon>Trichinellida</taxon>
        <taxon>Trichinellidae</taxon>
        <taxon>Trichinella</taxon>
    </lineage>
</organism>
<dbReference type="InterPro" id="IPR050365">
    <property type="entry name" value="TIM50"/>
</dbReference>
<dbReference type="OrthoDB" id="277011at2759"/>
<dbReference type="FunFam" id="3.40.50.1000:FF:000093">
    <property type="entry name" value="NLI interacting factor-like phosphatase family protein"/>
    <property type="match status" value="1"/>
</dbReference>
<dbReference type="FunCoup" id="A0A0V1B9A6">
    <property type="interactions" value="290"/>
</dbReference>
<dbReference type="InterPro" id="IPR004274">
    <property type="entry name" value="FCP1_dom"/>
</dbReference>
<dbReference type="SUPFAM" id="SSF56784">
    <property type="entry name" value="HAD-like"/>
    <property type="match status" value="1"/>
</dbReference>
<dbReference type="AlphaFoldDB" id="A0A0V1B9A6"/>
<dbReference type="SMART" id="SM00577">
    <property type="entry name" value="CPDc"/>
    <property type="match status" value="1"/>
</dbReference>
<dbReference type="Proteomes" id="UP000054776">
    <property type="component" value="Unassembled WGS sequence"/>
</dbReference>
<dbReference type="Pfam" id="PF03031">
    <property type="entry name" value="NIF"/>
    <property type="match status" value="1"/>
</dbReference>
<dbReference type="InParanoid" id="A0A0V1B9A6"/>
<dbReference type="STRING" id="6334.A0A0V1B9A6"/>
<comment type="caution">
    <text evidence="1">The sequence shown here is derived from an EMBL/GenBank/DDBJ whole genome shotgun (WGS) entry which is preliminary data.</text>
</comment>
<dbReference type="InterPro" id="IPR011948">
    <property type="entry name" value="Dullard_phosphatase"/>
</dbReference>
<dbReference type="InterPro" id="IPR036412">
    <property type="entry name" value="HAD-like_sf"/>
</dbReference>
<proteinExistence type="predicted"/>
<dbReference type="PROSITE" id="PS50969">
    <property type="entry name" value="FCP1"/>
    <property type="match status" value="1"/>
</dbReference>
<accession>A0A0V1B9A6</accession>
<evidence type="ECO:0000313" key="2">
    <source>
        <dbReference type="Proteomes" id="UP000054776"/>
    </source>
</evidence>